<name>A0A6J4P429_9RHOB</name>
<protein>
    <submittedName>
        <fullName evidence="2">Uncharacterized protein</fullName>
    </submittedName>
</protein>
<evidence type="ECO:0000313" key="2">
    <source>
        <dbReference type="EMBL" id="CAA9405238.1"/>
    </source>
</evidence>
<dbReference type="EMBL" id="CADCUU010000175">
    <property type="protein sequence ID" value="CAA9405238.1"/>
    <property type="molecule type" value="Genomic_DNA"/>
</dbReference>
<feature type="compositionally biased region" description="Basic residues" evidence="1">
    <location>
        <begin position="24"/>
        <end position="33"/>
    </location>
</feature>
<evidence type="ECO:0000256" key="1">
    <source>
        <dbReference type="SAM" id="MobiDB-lite"/>
    </source>
</evidence>
<proteinExistence type="predicted"/>
<feature type="region of interest" description="Disordered" evidence="1">
    <location>
        <begin position="1"/>
        <end position="33"/>
    </location>
</feature>
<accession>A0A6J4P429</accession>
<sequence>MSPVSVSLLRRGDPSERRAERPAQRRLRRSRRARGCVMGRDLSGIRSGGEGGFAGFGRWRLSGVRGGSSGLSMARSPGDGQVVGGWMEAVGPLRSAA</sequence>
<dbReference type="AlphaFoldDB" id="A0A6J4P429"/>
<gene>
    <name evidence="2" type="ORF">AVDCRST_MAG15-1268</name>
</gene>
<feature type="compositionally biased region" description="Basic and acidic residues" evidence="1">
    <location>
        <begin position="10"/>
        <end position="23"/>
    </location>
</feature>
<reference evidence="2" key="1">
    <citation type="submission" date="2020-02" db="EMBL/GenBank/DDBJ databases">
        <authorList>
            <person name="Meier V. D."/>
        </authorList>
    </citation>
    <scope>NUCLEOTIDE SEQUENCE</scope>
    <source>
        <strain evidence="2">AVDCRST_MAG15</strain>
    </source>
</reference>
<organism evidence="2">
    <name type="scientific">uncultured Rubellimicrobium sp</name>
    <dbReference type="NCBI Taxonomy" id="543078"/>
    <lineage>
        <taxon>Bacteria</taxon>
        <taxon>Pseudomonadati</taxon>
        <taxon>Pseudomonadota</taxon>
        <taxon>Alphaproteobacteria</taxon>
        <taxon>Rhodobacterales</taxon>
        <taxon>Roseobacteraceae</taxon>
        <taxon>Rubellimicrobium</taxon>
        <taxon>environmental samples</taxon>
    </lineage>
</organism>